<proteinExistence type="predicted"/>
<gene>
    <name evidence="1" type="ORF">QCA50_006399</name>
</gene>
<accession>A0AAW0G8L5</accession>
<evidence type="ECO:0000313" key="1">
    <source>
        <dbReference type="EMBL" id="KAK7689760.1"/>
    </source>
</evidence>
<protein>
    <recommendedName>
        <fullName evidence="3">F-box domain-containing protein</fullName>
    </recommendedName>
</protein>
<evidence type="ECO:0000313" key="2">
    <source>
        <dbReference type="Proteomes" id="UP001385951"/>
    </source>
</evidence>
<sequence length="473" mass="54144">MGYAFLACCIPGRRNSPQSSTDSRVKKGRQLLLSSEPNWQHPFLPIELIFQIIEHAYDDLDTAKSCALLCKICLPIAQAILFERIKVQLPAQDVSVHTIHEHIASLVSHVRCLTLESIPFQKNALHALKLKDLVSITSLIPNLKKLRLNNLCLNFNGIVSSDNQDMSLPRQDSVKTVELRHLTILRLSPGENHQPTIFEYLFTSFPAIQHLICVDIKNIRPSHRMASADILAVPLRSLSYHGMNNFGSFFESIRPFLNSIEIIDYAPYYGLSEFDEFRLLCESVSPKRLKVLRICIQPRTQLCTYTIRFQFDARLMVNNPDGRNPAHPENFWRTMGWQNYTTLHTIHIVIGMPTALFVSHISILPFLPQSIRTIVFELAWNEVVESEPSLKWLDAPYMEKCVEEGLPSLEEIVFMPHYLGHTFTPLAQSSIRARLAILDARGLLRIASVCKTVDWWQYEKPIRTYSQLGTRLT</sequence>
<reference evidence="1 2" key="1">
    <citation type="submission" date="2022-09" db="EMBL/GenBank/DDBJ databases">
        <authorList>
            <person name="Palmer J.M."/>
        </authorList>
    </citation>
    <scope>NUCLEOTIDE SEQUENCE [LARGE SCALE GENOMIC DNA]</scope>
    <source>
        <strain evidence="1 2">DSM 7382</strain>
    </source>
</reference>
<comment type="caution">
    <text evidence="1">The sequence shown here is derived from an EMBL/GenBank/DDBJ whole genome shotgun (WGS) entry which is preliminary data.</text>
</comment>
<organism evidence="1 2">
    <name type="scientific">Cerrena zonata</name>
    <dbReference type="NCBI Taxonomy" id="2478898"/>
    <lineage>
        <taxon>Eukaryota</taxon>
        <taxon>Fungi</taxon>
        <taxon>Dikarya</taxon>
        <taxon>Basidiomycota</taxon>
        <taxon>Agaricomycotina</taxon>
        <taxon>Agaricomycetes</taxon>
        <taxon>Polyporales</taxon>
        <taxon>Cerrenaceae</taxon>
        <taxon>Cerrena</taxon>
    </lineage>
</organism>
<name>A0AAW0G8L5_9APHY</name>
<dbReference type="EMBL" id="JASBNA010000007">
    <property type="protein sequence ID" value="KAK7689760.1"/>
    <property type="molecule type" value="Genomic_DNA"/>
</dbReference>
<dbReference type="Proteomes" id="UP001385951">
    <property type="component" value="Unassembled WGS sequence"/>
</dbReference>
<dbReference type="AlphaFoldDB" id="A0AAW0G8L5"/>
<keyword evidence="2" id="KW-1185">Reference proteome</keyword>
<evidence type="ECO:0008006" key="3">
    <source>
        <dbReference type="Google" id="ProtNLM"/>
    </source>
</evidence>